<dbReference type="InterPro" id="IPR013083">
    <property type="entry name" value="Znf_RING/FYVE/PHD"/>
</dbReference>
<dbReference type="PANTHER" id="PTHR45931:SF3">
    <property type="entry name" value="RING ZINC FINGER-CONTAINING PROTEIN"/>
    <property type="match status" value="1"/>
</dbReference>
<evidence type="ECO:0000259" key="6">
    <source>
        <dbReference type="PROSITE" id="PS50089"/>
    </source>
</evidence>
<dbReference type="Gene3D" id="3.30.40.10">
    <property type="entry name" value="Zinc/RING finger domain, C3HC4 (zinc finger)"/>
    <property type="match status" value="1"/>
</dbReference>
<dbReference type="GO" id="GO:0008270">
    <property type="term" value="F:zinc ion binding"/>
    <property type="evidence" value="ECO:0007669"/>
    <property type="project" value="UniProtKB-KW"/>
</dbReference>
<dbReference type="Pfam" id="PF13639">
    <property type="entry name" value="zf-RING_2"/>
    <property type="match status" value="1"/>
</dbReference>
<dbReference type="KEGG" id="aqu:100640300"/>
<feature type="compositionally biased region" description="Basic and acidic residues" evidence="5">
    <location>
        <begin position="158"/>
        <end position="179"/>
    </location>
</feature>
<reference evidence="7" key="2">
    <citation type="submission" date="2017-05" db="UniProtKB">
        <authorList>
            <consortium name="EnsemblMetazoa"/>
        </authorList>
    </citation>
    <scope>IDENTIFICATION</scope>
</reference>
<gene>
    <name evidence="7" type="primary">100640300</name>
</gene>
<name>A0A1X7TWW1_AMPQE</name>
<dbReference type="GO" id="GO:0006511">
    <property type="term" value="P:ubiquitin-dependent protein catabolic process"/>
    <property type="evidence" value="ECO:0007669"/>
    <property type="project" value="TreeGrafter"/>
</dbReference>
<feature type="region of interest" description="Disordered" evidence="5">
    <location>
        <begin position="112"/>
        <end position="196"/>
    </location>
</feature>
<keyword evidence="8" id="KW-1185">Reference proteome</keyword>
<dbReference type="eggNOG" id="KOG0800">
    <property type="taxonomic scope" value="Eukaryota"/>
</dbReference>
<feature type="compositionally biased region" description="Polar residues" evidence="5">
    <location>
        <begin position="142"/>
        <end position="151"/>
    </location>
</feature>
<dbReference type="SMART" id="SM00744">
    <property type="entry name" value="RINGv"/>
    <property type="match status" value="1"/>
</dbReference>
<sequence length="503" mass="56614">MEQQRRGKDTKEREGQLYPNSSVFRDIPSFIHDPVMNEEHSSSPMPMEGIAGCERERLSPPTSHHNQQYYSRPLLSGEECLKMLEAQLLLRDSKLKENDKILLAYERGEFPLEQTPTKTNRKESKELAQPQPDMQQPLQQMHSSYEQQYGESASKKIKKDEDHAAATSKEDATSIRDSDNSEMCLPNEKPKSENGVKPNEACNVIIRKHTPLSNDCITTAISSKTIEASDELNRGVASTAIANGSTSNVNTAAACTGTVMPSCVRGERSAQIYQSMMQRMHRKSRLCTEESVSARNDTSNDEAIAKALQEEWRKNQSLPNEKEEADFRLARQMQEQFDNEMAQAINSSGSVIVTQYSPYAEPFQDAHRGYTKIAPRGAVPGREQHGRLITGQMRPTYDRGNSSGYESGGGAIEDMSYERLSELEDVSVGLSFNELTRLTRVTTYDKSEGGGDMSRSCSICFDEYVQDQQLRVLPCFHKFHRHCIEKWLSEKPTCPVCLKNIVS</sequence>
<dbReference type="PROSITE" id="PS50089">
    <property type="entry name" value="ZF_RING_2"/>
    <property type="match status" value="1"/>
</dbReference>
<dbReference type="CDD" id="cd16454">
    <property type="entry name" value="RING-H2_PA-TM-RING"/>
    <property type="match status" value="1"/>
</dbReference>
<proteinExistence type="predicted"/>
<feature type="domain" description="RING-type" evidence="6">
    <location>
        <begin position="457"/>
        <end position="497"/>
    </location>
</feature>
<dbReference type="GO" id="GO:0005634">
    <property type="term" value="C:nucleus"/>
    <property type="evidence" value="ECO:0007669"/>
    <property type="project" value="TreeGrafter"/>
</dbReference>
<evidence type="ECO:0000256" key="3">
    <source>
        <dbReference type="ARBA" id="ARBA00022833"/>
    </source>
</evidence>
<dbReference type="EnsemblMetazoa" id="XM_011408349.2">
    <property type="protein sequence ID" value="XP_011406651.1"/>
    <property type="gene ID" value="LOC100640300"/>
</dbReference>
<feature type="region of interest" description="Disordered" evidence="5">
    <location>
        <begin position="1"/>
        <end position="23"/>
    </location>
</feature>
<dbReference type="Proteomes" id="UP000007879">
    <property type="component" value="Unassembled WGS sequence"/>
</dbReference>
<dbReference type="InterPro" id="IPR011016">
    <property type="entry name" value="Znf_RING-CH"/>
</dbReference>
<feature type="compositionally biased region" description="Low complexity" evidence="5">
    <location>
        <begin position="129"/>
        <end position="141"/>
    </location>
</feature>
<keyword evidence="3" id="KW-0862">Zinc</keyword>
<reference evidence="8" key="1">
    <citation type="journal article" date="2010" name="Nature">
        <title>The Amphimedon queenslandica genome and the evolution of animal complexity.</title>
        <authorList>
            <person name="Srivastava M."/>
            <person name="Simakov O."/>
            <person name="Chapman J."/>
            <person name="Fahey B."/>
            <person name="Gauthier M.E."/>
            <person name="Mitros T."/>
            <person name="Richards G.S."/>
            <person name="Conaco C."/>
            <person name="Dacre M."/>
            <person name="Hellsten U."/>
            <person name="Larroux C."/>
            <person name="Putnam N.H."/>
            <person name="Stanke M."/>
            <person name="Adamska M."/>
            <person name="Darling A."/>
            <person name="Degnan S.M."/>
            <person name="Oakley T.H."/>
            <person name="Plachetzki D.C."/>
            <person name="Zhai Y."/>
            <person name="Adamski M."/>
            <person name="Calcino A."/>
            <person name="Cummins S.F."/>
            <person name="Goodstein D.M."/>
            <person name="Harris C."/>
            <person name="Jackson D.J."/>
            <person name="Leys S.P."/>
            <person name="Shu S."/>
            <person name="Woodcroft B.J."/>
            <person name="Vervoort M."/>
            <person name="Kosik K.S."/>
            <person name="Manning G."/>
            <person name="Degnan B.M."/>
            <person name="Rokhsar D.S."/>
        </authorList>
    </citation>
    <scope>NUCLEOTIDE SEQUENCE [LARGE SCALE GENOMIC DNA]</scope>
</reference>
<organism evidence="7">
    <name type="scientific">Amphimedon queenslandica</name>
    <name type="common">Sponge</name>
    <dbReference type="NCBI Taxonomy" id="400682"/>
    <lineage>
        <taxon>Eukaryota</taxon>
        <taxon>Metazoa</taxon>
        <taxon>Porifera</taxon>
        <taxon>Demospongiae</taxon>
        <taxon>Heteroscleromorpha</taxon>
        <taxon>Haplosclerida</taxon>
        <taxon>Niphatidae</taxon>
        <taxon>Amphimedon</taxon>
    </lineage>
</organism>
<dbReference type="AlphaFoldDB" id="A0A1X7TWW1"/>
<evidence type="ECO:0000256" key="4">
    <source>
        <dbReference type="PROSITE-ProRule" id="PRU00175"/>
    </source>
</evidence>
<dbReference type="PANTHER" id="PTHR45931">
    <property type="entry name" value="SI:CH211-59O9.10"/>
    <property type="match status" value="1"/>
</dbReference>
<dbReference type="OrthoDB" id="8062037at2759"/>
<dbReference type="GO" id="GO:0061630">
    <property type="term" value="F:ubiquitin protein ligase activity"/>
    <property type="evidence" value="ECO:0007669"/>
    <property type="project" value="TreeGrafter"/>
</dbReference>
<evidence type="ECO:0000256" key="1">
    <source>
        <dbReference type="ARBA" id="ARBA00022723"/>
    </source>
</evidence>
<evidence type="ECO:0000256" key="2">
    <source>
        <dbReference type="ARBA" id="ARBA00022771"/>
    </source>
</evidence>
<evidence type="ECO:0000313" key="8">
    <source>
        <dbReference type="Proteomes" id="UP000007879"/>
    </source>
</evidence>
<evidence type="ECO:0000313" key="7">
    <source>
        <dbReference type="EnsemblMetazoa" id="Aqu2.1.19534_001"/>
    </source>
</evidence>
<dbReference type="InterPro" id="IPR051834">
    <property type="entry name" value="RING_finger_E3_ligase"/>
</dbReference>
<keyword evidence="2 4" id="KW-0863">Zinc-finger</keyword>
<dbReference type="SUPFAM" id="SSF57850">
    <property type="entry name" value="RING/U-box"/>
    <property type="match status" value="1"/>
</dbReference>
<dbReference type="SMART" id="SM00184">
    <property type="entry name" value="RING"/>
    <property type="match status" value="1"/>
</dbReference>
<keyword evidence="1" id="KW-0479">Metal-binding</keyword>
<feature type="compositionally biased region" description="Basic and acidic residues" evidence="5">
    <location>
        <begin position="1"/>
        <end position="15"/>
    </location>
</feature>
<dbReference type="InParanoid" id="A0A1X7TWW1"/>
<dbReference type="InterPro" id="IPR001841">
    <property type="entry name" value="Znf_RING"/>
</dbReference>
<evidence type="ECO:0000256" key="5">
    <source>
        <dbReference type="SAM" id="MobiDB-lite"/>
    </source>
</evidence>
<accession>A0A1X7TWW1</accession>
<dbReference type="EnsemblMetazoa" id="Aqu2.1.19534_001">
    <property type="protein sequence ID" value="Aqu2.1.19534_001"/>
    <property type="gene ID" value="Aqu2.1.19534"/>
</dbReference>
<dbReference type="STRING" id="400682.A0A1X7TWW1"/>
<protein>
    <recommendedName>
        <fullName evidence="6">RING-type domain-containing protein</fullName>
    </recommendedName>
</protein>